<sequence>MCGVMLLGLANNHIPVRMVINTGPGVVQLLGRLREDIQQRGALEEYVVMVKFTTDAVRAYRSSFQGAATQRVHVGAPSDFRSWVQGRLGPLAGIPETSFVRRLTEPLLLLNAAPEPRERSRRVGDYKGSRIEGSFVRGQDGVQVVETLLASAYASTGSVTNVEKDESYQKAGIDLLVKVAPESKPITTDVKAEKYCENLSLEDSSRLFKEDSPEYAASLAMPPWECKRASCVAKHGHRVIGTRGWFHTSQMDVLSTLFVPTGELFFIDFEELKAWALANEKSLEHKDGGAPGQEYQSHIWLAPVNRLLTELTGIVRVRISDWLPTLYAGAFKDATNVQDHLLRRTLRPQQPRFAVMPD</sequence>
<evidence type="ECO:0000313" key="2">
    <source>
        <dbReference type="Proteomes" id="UP000060630"/>
    </source>
</evidence>
<dbReference type="AlphaFoldDB" id="A0A125DMG4"/>
<evidence type="ECO:0000313" key="1">
    <source>
        <dbReference type="EMBL" id="KWA84302.1"/>
    </source>
</evidence>
<dbReference type="EMBL" id="LPHD01000049">
    <property type="protein sequence ID" value="KWA84302.1"/>
    <property type="molecule type" value="Genomic_DNA"/>
</dbReference>
<comment type="caution">
    <text evidence="1">The sequence shown here is derived from an EMBL/GenBank/DDBJ whole genome shotgun (WGS) entry which is preliminary data.</text>
</comment>
<dbReference type="Proteomes" id="UP000060630">
    <property type="component" value="Unassembled WGS sequence"/>
</dbReference>
<reference evidence="1 2" key="1">
    <citation type="submission" date="2015-11" db="EMBL/GenBank/DDBJ databases">
        <title>Expanding the genomic diversity of Burkholderia species for the development of highly accurate diagnostics.</title>
        <authorList>
            <person name="Sahl J."/>
            <person name="Keim P."/>
            <person name="Wagner D."/>
        </authorList>
    </citation>
    <scope>NUCLEOTIDE SEQUENCE [LARGE SCALE GENOMIC DNA]</scope>
    <source>
        <strain evidence="1 2">MSMB2087WGS</strain>
    </source>
</reference>
<name>A0A125DMG4_9BURK</name>
<gene>
    <name evidence="1" type="ORF">WL29_23380</name>
</gene>
<protein>
    <submittedName>
        <fullName evidence="1">Uncharacterized protein</fullName>
    </submittedName>
</protein>
<proteinExistence type="predicted"/>
<organism evidence="1 2">
    <name type="scientific">Burkholderia ubonensis</name>
    <dbReference type="NCBI Taxonomy" id="101571"/>
    <lineage>
        <taxon>Bacteria</taxon>
        <taxon>Pseudomonadati</taxon>
        <taxon>Pseudomonadota</taxon>
        <taxon>Betaproteobacteria</taxon>
        <taxon>Burkholderiales</taxon>
        <taxon>Burkholderiaceae</taxon>
        <taxon>Burkholderia</taxon>
        <taxon>Burkholderia cepacia complex</taxon>
    </lineage>
</organism>
<accession>A0A125DMG4</accession>